<name>A0AB37ZUR5_PSESX</name>
<sequence>MSDSTFKISWSAPIIPCKSLAGIPLHISADLVESSLAEYIVDKQNNLYQFENSPIFRLTKNEIDTNGDGGYKFFLLDDHIIDISNKVLPALSIAIKNRKVFIIKVYNFSFPGDSAEDFIYKGALPGGLTLGSKVSEFLPLTDLEFDDGLGWFYTDNHYGQVEIGGWSASLEDQPDQIITSICIIPAPAI</sequence>
<accession>A0AB37ZUR5</accession>
<dbReference type="RefSeq" id="WP_074809307.1">
    <property type="nucleotide sequence ID" value="NZ_FNHM01000015.1"/>
</dbReference>
<dbReference type="Proteomes" id="UP000183853">
    <property type="component" value="Unassembled WGS sequence"/>
</dbReference>
<evidence type="ECO:0000313" key="2">
    <source>
        <dbReference type="Proteomes" id="UP000183853"/>
    </source>
</evidence>
<proteinExistence type="predicted"/>
<dbReference type="EMBL" id="FNHM01000015">
    <property type="protein sequence ID" value="SDO14965.1"/>
    <property type="molecule type" value="Genomic_DNA"/>
</dbReference>
<organism evidence="1 2">
    <name type="scientific">Pseudomonas syringae</name>
    <dbReference type="NCBI Taxonomy" id="317"/>
    <lineage>
        <taxon>Bacteria</taxon>
        <taxon>Pseudomonadati</taxon>
        <taxon>Pseudomonadota</taxon>
        <taxon>Gammaproteobacteria</taxon>
        <taxon>Pseudomonadales</taxon>
        <taxon>Pseudomonadaceae</taxon>
        <taxon>Pseudomonas</taxon>
    </lineage>
</organism>
<protein>
    <submittedName>
        <fullName evidence="1">Uncharacterized protein</fullName>
    </submittedName>
</protein>
<gene>
    <name evidence="1" type="ORF">SAMN05444505_11541</name>
</gene>
<evidence type="ECO:0000313" key="1">
    <source>
        <dbReference type="EMBL" id="SDO14965.1"/>
    </source>
</evidence>
<comment type="caution">
    <text evidence="1">The sequence shown here is derived from an EMBL/GenBank/DDBJ whole genome shotgun (WGS) entry which is preliminary data.</text>
</comment>
<dbReference type="AlphaFoldDB" id="A0AB37ZUR5"/>
<reference evidence="1 2" key="1">
    <citation type="submission" date="2016-10" db="EMBL/GenBank/DDBJ databases">
        <authorList>
            <person name="Varghese N."/>
            <person name="Submissions S."/>
        </authorList>
    </citation>
    <scope>NUCLEOTIDE SEQUENCE [LARGE SCALE GENOMIC DNA]</scope>
    <source>
        <strain evidence="1 2">BS2122</strain>
    </source>
</reference>